<gene>
    <name evidence="8" type="ORF">Naga_100122g8</name>
</gene>
<proteinExistence type="inferred from homology"/>
<evidence type="ECO:0000313" key="9">
    <source>
        <dbReference type="Proteomes" id="UP000019335"/>
    </source>
</evidence>
<dbReference type="CDD" id="cd19136">
    <property type="entry name" value="AKR_DrGR-like"/>
    <property type="match status" value="1"/>
</dbReference>
<dbReference type="Gene3D" id="3.20.20.100">
    <property type="entry name" value="NADP-dependent oxidoreductase domain"/>
    <property type="match status" value="1"/>
</dbReference>
<dbReference type="AlphaFoldDB" id="W7TFU7"/>
<dbReference type="Pfam" id="PF00248">
    <property type="entry name" value="Aldo_ket_red"/>
    <property type="match status" value="1"/>
</dbReference>
<evidence type="ECO:0000256" key="3">
    <source>
        <dbReference type="ARBA" id="ARBA00023002"/>
    </source>
</evidence>
<evidence type="ECO:0000256" key="6">
    <source>
        <dbReference type="PIRSR" id="PIRSR000097-3"/>
    </source>
</evidence>
<evidence type="ECO:0000256" key="4">
    <source>
        <dbReference type="PIRSR" id="PIRSR000097-1"/>
    </source>
</evidence>
<dbReference type="PANTHER" id="PTHR43827">
    <property type="entry name" value="2,5-DIKETO-D-GLUCONIC ACID REDUCTASE"/>
    <property type="match status" value="1"/>
</dbReference>
<keyword evidence="2" id="KW-0521">NADP</keyword>
<dbReference type="PROSITE" id="PS00063">
    <property type="entry name" value="ALDOKETO_REDUCTASE_3"/>
    <property type="match status" value="1"/>
</dbReference>
<dbReference type="InterPro" id="IPR018170">
    <property type="entry name" value="Aldo/ket_reductase_CS"/>
</dbReference>
<dbReference type="InterPro" id="IPR023210">
    <property type="entry name" value="NADP_OxRdtase_dom"/>
</dbReference>
<accession>W7TFU7</accession>
<protein>
    <submittedName>
        <fullName evidence="8">Aldo keto reductase</fullName>
    </submittedName>
</protein>
<evidence type="ECO:0000256" key="2">
    <source>
        <dbReference type="ARBA" id="ARBA00022857"/>
    </source>
</evidence>
<evidence type="ECO:0000313" key="8">
    <source>
        <dbReference type="EMBL" id="EWM24982.1"/>
    </source>
</evidence>
<feature type="site" description="Lowers pKa of active site Tyr" evidence="6">
    <location>
        <position position="91"/>
    </location>
</feature>
<dbReference type="SUPFAM" id="SSF51430">
    <property type="entry name" value="NAD(P)-linked oxidoreductase"/>
    <property type="match status" value="1"/>
</dbReference>
<name>W7TFU7_9STRA</name>
<organism evidence="8 9">
    <name type="scientific">Nannochloropsis gaditana</name>
    <dbReference type="NCBI Taxonomy" id="72520"/>
    <lineage>
        <taxon>Eukaryota</taxon>
        <taxon>Sar</taxon>
        <taxon>Stramenopiles</taxon>
        <taxon>Ochrophyta</taxon>
        <taxon>Eustigmatophyceae</taxon>
        <taxon>Eustigmatales</taxon>
        <taxon>Monodopsidaceae</taxon>
        <taxon>Nannochloropsis</taxon>
    </lineage>
</organism>
<sequence length="304" mass="33707">MSNSHETPASHPLPSFQATYSLGPDSPLSMPAVGLGTFQVKEQAGYEAVKAAIKVGYTHIDTASVYRNEAAVGRAIRESNVPRHELFLTTKLAPKDQGAGKAYASLCRSLSELGLDYVDLYLIHWPAASGLKHDDPLNRIRRHESYVELQQGVREGKIKNLGVSNFEIRHLTALLADPAVTYPPSVNQVECHPLYPQIQLREYCRKHGILIQAYSSLGQGKQDLLAHPVVTSTATKRGMTPAQVLLRWALQQGIPVLPKTTNTMRMTENLGALNKELQNEDMHALNGLDESLYRKFAWDPCQVF</sequence>
<keyword evidence="3" id="KW-0560">Oxidoreductase</keyword>
<dbReference type="Proteomes" id="UP000019335">
    <property type="component" value="Chromosome 12"/>
</dbReference>
<dbReference type="PIRSF" id="PIRSF000097">
    <property type="entry name" value="AKR"/>
    <property type="match status" value="1"/>
</dbReference>
<evidence type="ECO:0000256" key="5">
    <source>
        <dbReference type="PIRSR" id="PIRSR000097-2"/>
    </source>
</evidence>
<dbReference type="PROSITE" id="PS00062">
    <property type="entry name" value="ALDOKETO_REDUCTASE_2"/>
    <property type="match status" value="1"/>
</dbReference>
<evidence type="ECO:0000259" key="7">
    <source>
        <dbReference type="Pfam" id="PF00248"/>
    </source>
</evidence>
<feature type="domain" description="NADP-dependent oxidoreductase" evidence="7">
    <location>
        <begin position="34"/>
        <end position="289"/>
    </location>
</feature>
<dbReference type="InterPro" id="IPR036812">
    <property type="entry name" value="NAD(P)_OxRdtase_dom_sf"/>
</dbReference>
<comment type="similarity">
    <text evidence="1">Belongs to the aldo/keto reductase family.</text>
</comment>
<feature type="binding site" evidence="5">
    <location>
        <position position="124"/>
    </location>
    <ligand>
        <name>substrate</name>
    </ligand>
</feature>
<dbReference type="FunFam" id="3.20.20.100:FF:000002">
    <property type="entry name" value="2,5-diketo-D-gluconic acid reductase A"/>
    <property type="match status" value="1"/>
</dbReference>
<keyword evidence="9" id="KW-1185">Reference proteome</keyword>
<reference evidence="8 9" key="1">
    <citation type="journal article" date="2014" name="Mol. Plant">
        <title>Chromosome Scale Genome Assembly and Transcriptome Profiling of Nannochloropsis gaditana in Nitrogen Depletion.</title>
        <authorList>
            <person name="Corteggiani Carpinelli E."/>
            <person name="Telatin A."/>
            <person name="Vitulo N."/>
            <person name="Forcato C."/>
            <person name="D'Angelo M."/>
            <person name="Schiavon R."/>
            <person name="Vezzi A."/>
            <person name="Giacometti G.M."/>
            <person name="Morosinotto T."/>
            <person name="Valle G."/>
        </authorList>
    </citation>
    <scope>NUCLEOTIDE SEQUENCE [LARGE SCALE GENOMIC DNA]</scope>
    <source>
        <strain evidence="8 9">B-31</strain>
    </source>
</reference>
<dbReference type="OrthoDB" id="416253at2759"/>
<dbReference type="PRINTS" id="PR00069">
    <property type="entry name" value="ALDKETRDTASE"/>
</dbReference>
<dbReference type="EMBL" id="AZIL01001064">
    <property type="protein sequence ID" value="EWM24982.1"/>
    <property type="molecule type" value="Genomic_DNA"/>
</dbReference>
<feature type="active site" description="Proton donor" evidence="4">
    <location>
        <position position="66"/>
    </location>
</feature>
<dbReference type="InterPro" id="IPR020471">
    <property type="entry name" value="AKR"/>
</dbReference>
<dbReference type="GO" id="GO:0016616">
    <property type="term" value="F:oxidoreductase activity, acting on the CH-OH group of donors, NAD or NADP as acceptor"/>
    <property type="evidence" value="ECO:0007669"/>
    <property type="project" value="UniProtKB-ARBA"/>
</dbReference>
<evidence type="ECO:0000256" key="1">
    <source>
        <dbReference type="ARBA" id="ARBA00007905"/>
    </source>
</evidence>
<comment type="caution">
    <text evidence="8">The sequence shown here is derived from an EMBL/GenBank/DDBJ whole genome shotgun (WGS) entry which is preliminary data.</text>
</comment>
<dbReference type="PANTHER" id="PTHR43827:SF3">
    <property type="entry name" value="NADP-DEPENDENT OXIDOREDUCTASE DOMAIN-CONTAINING PROTEIN"/>
    <property type="match status" value="1"/>
</dbReference>